<dbReference type="GO" id="GO:0005797">
    <property type="term" value="C:Golgi medial cisterna"/>
    <property type="evidence" value="ECO:0007669"/>
    <property type="project" value="TreeGrafter"/>
</dbReference>
<evidence type="ECO:0000256" key="7">
    <source>
        <dbReference type="ARBA" id="ARBA00023034"/>
    </source>
</evidence>
<gene>
    <name evidence="10" type="ORF">HANVADRAFT_8495</name>
</gene>
<keyword evidence="7" id="KW-0333">Golgi apparatus</keyword>
<comment type="subcellular location">
    <subcellularLocation>
        <location evidence="1">Golgi apparatus membrane</location>
        <topology evidence="1">Single-pass type IV membrane protein</topology>
    </subcellularLocation>
</comment>
<feature type="transmembrane region" description="Helical" evidence="9">
    <location>
        <begin position="203"/>
        <end position="220"/>
    </location>
</feature>
<sequence>MSSSTVRSQLIQLENSTKKKLATYSSKYAQYVTKKANFKEQELDESIEKLLNDREILLNNITADIGREQEEDGIHNDGDDLKNKYLKHKHLLTNDQKELNNLRSCINQERNRLNLLISVKKDLLTNNISSTEEYMNDESMRIDKQTSVMDKLIQDALNSKNQIMEQSNDILFNTNSRANNLLQKIPGISNLLARINTRRKKNLVIMSCLIGICTFLIFLSF</sequence>
<dbReference type="GO" id="GO:0006906">
    <property type="term" value="P:vesicle fusion"/>
    <property type="evidence" value="ECO:0007669"/>
    <property type="project" value="TreeGrafter"/>
</dbReference>
<comment type="similarity">
    <text evidence="2">Belongs to the GOSR1 family.</text>
</comment>
<dbReference type="EMBL" id="LXPE01000479">
    <property type="protein sequence ID" value="OBA24703.1"/>
    <property type="molecule type" value="Genomic_DNA"/>
</dbReference>
<keyword evidence="3" id="KW-0813">Transport</keyword>
<dbReference type="OrthoDB" id="422156at2759"/>
<evidence type="ECO:0000256" key="9">
    <source>
        <dbReference type="SAM" id="Phobius"/>
    </source>
</evidence>
<evidence type="ECO:0000256" key="6">
    <source>
        <dbReference type="ARBA" id="ARBA00022989"/>
    </source>
</evidence>
<dbReference type="Proteomes" id="UP000092321">
    <property type="component" value="Unassembled WGS sequence"/>
</dbReference>
<dbReference type="GO" id="GO:0015031">
    <property type="term" value="P:protein transport"/>
    <property type="evidence" value="ECO:0007669"/>
    <property type="project" value="UniProtKB-KW"/>
</dbReference>
<evidence type="ECO:0000256" key="4">
    <source>
        <dbReference type="ARBA" id="ARBA00022692"/>
    </source>
</evidence>
<dbReference type="GO" id="GO:0000139">
    <property type="term" value="C:Golgi membrane"/>
    <property type="evidence" value="ECO:0007669"/>
    <property type="project" value="UniProtKB-SubCell"/>
</dbReference>
<dbReference type="GO" id="GO:0031201">
    <property type="term" value="C:SNARE complex"/>
    <property type="evidence" value="ECO:0007669"/>
    <property type="project" value="TreeGrafter"/>
</dbReference>
<comment type="caution">
    <text evidence="10">The sequence shown here is derived from an EMBL/GenBank/DDBJ whole genome shotgun (WGS) entry which is preliminary data.</text>
</comment>
<dbReference type="PANTHER" id="PTHR21094">
    <property type="entry name" value="GOS-28 SNARE- RELATED"/>
    <property type="match status" value="1"/>
</dbReference>
<evidence type="ECO:0008006" key="12">
    <source>
        <dbReference type="Google" id="ProtNLM"/>
    </source>
</evidence>
<dbReference type="InterPro" id="IPR023601">
    <property type="entry name" value="Golgi_SNAP_su1"/>
</dbReference>
<dbReference type="GO" id="GO:0048219">
    <property type="term" value="P:inter-Golgi cisterna vesicle-mediated transport"/>
    <property type="evidence" value="ECO:0007669"/>
    <property type="project" value="TreeGrafter"/>
</dbReference>
<dbReference type="GO" id="GO:0006888">
    <property type="term" value="P:endoplasmic reticulum to Golgi vesicle-mediated transport"/>
    <property type="evidence" value="ECO:0007669"/>
    <property type="project" value="InterPro"/>
</dbReference>
<evidence type="ECO:0000313" key="11">
    <source>
        <dbReference type="Proteomes" id="UP000092321"/>
    </source>
</evidence>
<evidence type="ECO:0000256" key="8">
    <source>
        <dbReference type="ARBA" id="ARBA00023136"/>
    </source>
</evidence>
<accession>A0A1B7T7L6</accession>
<dbReference type="PANTHER" id="PTHR21094:SF2">
    <property type="entry name" value="GOLGI SNAP RECEPTOR COMPLEX MEMBER 1"/>
    <property type="match status" value="1"/>
</dbReference>
<proteinExistence type="inferred from homology"/>
<keyword evidence="4 9" id="KW-0812">Transmembrane</keyword>
<name>A0A1B7T7L6_9ASCO</name>
<evidence type="ECO:0000256" key="3">
    <source>
        <dbReference type="ARBA" id="ARBA00022448"/>
    </source>
</evidence>
<dbReference type="GO" id="GO:0005801">
    <property type="term" value="C:cis-Golgi network"/>
    <property type="evidence" value="ECO:0007669"/>
    <property type="project" value="InterPro"/>
</dbReference>
<evidence type="ECO:0000256" key="2">
    <source>
        <dbReference type="ARBA" id="ARBA00008473"/>
    </source>
</evidence>
<keyword evidence="8 9" id="KW-0472">Membrane</keyword>
<keyword evidence="11" id="KW-1185">Reference proteome</keyword>
<keyword evidence="6 9" id="KW-1133">Transmembrane helix</keyword>
<evidence type="ECO:0000256" key="5">
    <source>
        <dbReference type="ARBA" id="ARBA00022927"/>
    </source>
</evidence>
<organism evidence="10 11">
    <name type="scientific">Hanseniaspora valbyensis NRRL Y-1626</name>
    <dbReference type="NCBI Taxonomy" id="766949"/>
    <lineage>
        <taxon>Eukaryota</taxon>
        <taxon>Fungi</taxon>
        <taxon>Dikarya</taxon>
        <taxon>Ascomycota</taxon>
        <taxon>Saccharomycotina</taxon>
        <taxon>Saccharomycetes</taxon>
        <taxon>Saccharomycodales</taxon>
        <taxon>Saccharomycodaceae</taxon>
        <taxon>Hanseniaspora</taxon>
    </lineage>
</organism>
<keyword evidence="5" id="KW-0653">Protein transport</keyword>
<dbReference type="AlphaFoldDB" id="A0A1B7T7L6"/>
<reference evidence="11" key="1">
    <citation type="journal article" date="2016" name="Proc. Natl. Acad. Sci. U.S.A.">
        <title>Comparative genomics of biotechnologically important yeasts.</title>
        <authorList>
            <person name="Riley R."/>
            <person name="Haridas S."/>
            <person name="Wolfe K.H."/>
            <person name="Lopes M.R."/>
            <person name="Hittinger C.T."/>
            <person name="Goeker M."/>
            <person name="Salamov A.A."/>
            <person name="Wisecaver J.H."/>
            <person name="Long T.M."/>
            <person name="Calvey C.H."/>
            <person name="Aerts A.L."/>
            <person name="Barry K.W."/>
            <person name="Choi C."/>
            <person name="Clum A."/>
            <person name="Coughlan A.Y."/>
            <person name="Deshpande S."/>
            <person name="Douglass A.P."/>
            <person name="Hanson S.J."/>
            <person name="Klenk H.-P."/>
            <person name="LaButti K.M."/>
            <person name="Lapidus A."/>
            <person name="Lindquist E.A."/>
            <person name="Lipzen A.M."/>
            <person name="Meier-Kolthoff J.P."/>
            <person name="Ohm R.A."/>
            <person name="Otillar R.P."/>
            <person name="Pangilinan J.L."/>
            <person name="Peng Y."/>
            <person name="Rokas A."/>
            <person name="Rosa C.A."/>
            <person name="Scheuner C."/>
            <person name="Sibirny A.A."/>
            <person name="Slot J.C."/>
            <person name="Stielow J.B."/>
            <person name="Sun H."/>
            <person name="Kurtzman C.P."/>
            <person name="Blackwell M."/>
            <person name="Grigoriev I.V."/>
            <person name="Jeffries T.W."/>
        </authorList>
    </citation>
    <scope>NUCLEOTIDE SEQUENCE [LARGE SCALE GENOMIC DNA]</scope>
    <source>
        <strain evidence="11">NRRL Y-1626</strain>
    </source>
</reference>
<evidence type="ECO:0000313" key="10">
    <source>
        <dbReference type="EMBL" id="OBA24703.1"/>
    </source>
</evidence>
<dbReference type="GO" id="GO:0005484">
    <property type="term" value="F:SNAP receptor activity"/>
    <property type="evidence" value="ECO:0007669"/>
    <property type="project" value="TreeGrafter"/>
</dbReference>
<evidence type="ECO:0000256" key="1">
    <source>
        <dbReference type="ARBA" id="ARBA00004409"/>
    </source>
</evidence>
<protein>
    <recommendedName>
        <fullName evidence="12">Golgi SNAP receptor complex member 1</fullName>
    </recommendedName>
</protein>